<dbReference type="InterPro" id="IPR007698">
    <property type="entry name" value="AlaDH/PNT_NAD(H)-bd"/>
</dbReference>
<dbReference type="EMBL" id="MT898008">
    <property type="protein sequence ID" value="QOS14835.1"/>
    <property type="molecule type" value="Genomic_DNA"/>
</dbReference>
<dbReference type="GO" id="GO:0005886">
    <property type="term" value="C:plasma membrane"/>
    <property type="evidence" value="ECO:0007669"/>
    <property type="project" value="TreeGrafter"/>
</dbReference>
<dbReference type="SMART" id="SM01002">
    <property type="entry name" value="AlaDh_PNT_C"/>
    <property type="match status" value="1"/>
</dbReference>
<dbReference type="CDD" id="cd12181">
    <property type="entry name" value="ceo_syn"/>
    <property type="match status" value="1"/>
</dbReference>
<dbReference type="InterPro" id="IPR036291">
    <property type="entry name" value="NAD(P)-bd_dom_sf"/>
</dbReference>
<dbReference type="GO" id="GO:0000286">
    <property type="term" value="F:alanine dehydrogenase activity"/>
    <property type="evidence" value="ECO:0007669"/>
    <property type="project" value="TreeGrafter"/>
</dbReference>
<dbReference type="SUPFAM" id="SSF51735">
    <property type="entry name" value="NAD(P)-binding Rossmann-fold domains"/>
    <property type="match status" value="1"/>
</dbReference>
<feature type="domain" description="Alanine dehydrogenase/pyridine nucleotide transhydrogenase NAD(H)-binding" evidence="2">
    <location>
        <begin position="154"/>
        <end position="307"/>
    </location>
</feature>
<reference evidence="4" key="1">
    <citation type="submission" date="2020-08" db="EMBL/GenBank/DDBJ databases">
        <title>Genetic structure, function and evolution of capsule biosynthesis loci in Vibrio parahaemolyticus.</title>
        <authorList>
            <person name="Li L."/>
            <person name="Bian S."/>
        </authorList>
    </citation>
    <scope>NUCLEOTIDE SEQUENCE</scope>
    <source>
        <strain evidence="4">VP153</strain>
        <strain evidence="5">VP301</strain>
    </source>
</reference>
<name>A0A7M3VHU6_VIBPH</name>
<dbReference type="PANTHER" id="PTHR42795:SF1">
    <property type="entry name" value="ALANINE DEHYDROGENASE"/>
    <property type="match status" value="1"/>
</dbReference>
<dbReference type="InterPro" id="IPR046951">
    <property type="entry name" value="CEOS"/>
</dbReference>
<dbReference type="EMBL" id="MT898051">
    <property type="protein sequence ID" value="QOS16427.1"/>
    <property type="molecule type" value="Genomic_DNA"/>
</dbReference>
<dbReference type="AlphaFoldDB" id="A0A7M3VHU6"/>
<dbReference type="InterPro" id="IPR007886">
    <property type="entry name" value="AlaDH/PNT_N"/>
</dbReference>
<dbReference type="GO" id="GO:0006524">
    <property type="term" value="P:alanine catabolic process"/>
    <property type="evidence" value="ECO:0007669"/>
    <property type="project" value="TreeGrafter"/>
</dbReference>
<dbReference type="EC" id="1.5.1.24" evidence="4"/>
<sequence length="377" mass="43438">MKEYRMKKLAVFGRSAKKHEKRIAIHPDFLDRFPSDVREYMYFEKGYGEAFGISDAFFEQEFGGVLERESLYTYCDVWLLPKPTTEDFKYFDEGKVLWGWPHCVQGKEITQAAIDKKMTIIAWEAMYGGNDNTHIFYRNNELAGYAAVQHMMMLSGKNGFFGKRIKACVLGFGATARGAISSLKSLGINDISVYSKRPSYLINAPVESVDYKQMKLDGNNVVLEADDGQYIDSHKALEQYDVIINCVLQNPTDPLMFIRDESFVDSLDKQIDIIDISCDEGMGFYFAKPTDFDEPAFTVKNKVHYYCVDHTPTIYWKSASYEITKSIFDYIPMLVSDSWKENKTLLKALEIENGRVVNRKILDFQQRGEEYPHDRLA</sequence>
<dbReference type="PANTHER" id="PTHR42795">
    <property type="entry name" value="ALANINE DEHYDROGENASE"/>
    <property type="match status" value="1"/>
</dbReference>
<organism evidence="4">
    <name type="scientific">Vibrio parahaemolyticus</name>
    <dbReference type="NCBI Taxonomy" id="670"/>
    <lineage>
        <taxon>Bacteria</taxon>
        <taxon>Pseudomonadati</taxon>
        <taxon>Pseudomonadota</taxon>
        <taxon>Gammaproteobacteria</taxon>
        <taxon>Vibrionales</taxon>
        <taxon>Vibrionaceae</taxon>
        <taxon>Vibrio</taxon>
    </lineage>
</organism>
<dbReference type="SMART" id="SM01003">
    <property type="entry name" value="AlaDh_PNT_N"/>
    <property type="match status" value="1"/>
</dbReference>
<dbReference type="SUPFAM" id="SSF52283">
    <property type="entry name" value="Formate/glycerate dehydrogenase catalytic domain-like"/>
    <property type="match status" value="1"/>
</dbReference>
<dbReference type="GO" id="GO:0047126">
    <property type="term" value="F:N5-(carboxyethyl)ornithine synthase activity"/>
    <property type="evidence" value="ECO:0007669"/>
    <property type="project" value="UniProtKB-EC"/>
</dbReference>
<dbReference type="Pfam" id="PF01262">
    <property type="entry name" value="AlaDh_PNT_C"/>
    <property type="match status" value="1"/>
</dbReference>
<gene>
    <name evidence="4" type="primary">ceo</name>
    <name evidence="4" type="ORF">VP153_00010</name>
    <name evidence="5" type="ORF">VP301_00010</name>
</gene>
<feature type="domain" description="Alanine dehydrogenase/pyridine nucleotide transhydrogenase N-terminal" evidence="3">
    <location>
        <begin position="13"/>
        <end position="143"/>
    </location>
</feature>
<keyword evidence="1 4" id="KW-0560">Oxidoreductase</keyword>
<protein>
    <submittedName>
        <fullName evidence="4">N(5)-(Carboxyethyl)ornithine synthase</fullName>
        <ecNumber evidence="4">1.5.1.24</ecNumber>
    </submittedName>
</protein>
<evidence type="ECO:0000256" key="1">
    <source>
        <dbReference type="ARBA" id="ARBA00023002"/>
    </source>
</evidence>
<proteinExistence type="predicted"/>
<evidence type="ECO:0000259" key="2">
    <source>
        <dbReference type="SMART" id="SM01002"/>
    </source>
</evidence>
<accession>A0A7M3VHU6</accession>
<evidence type="ECO:0000259" key="3">
    <source>
        <dbReference type="SMART" id="SM01003"/>
    </source>
</evidence>
<evidence type="ECO:0000313" key="5">
    <source>
        <dbReference type="EMBL" id="QOS16427.1"/>
    </source>
</evidence>
<dbReference type="Pfam" id="PF05222">
    <property type="entry name" value="AlaDh_PNT_N"/>
    <property type="match status" value="1"/>
</dbReference>
<evidence type="ECO:0000313" key="4">
    <source>
        <dbReference type="EMBL" id="QOS14835.1"/>
    </source>
</evidence>
<dbReference type="Gene3D" id="3.40.50.720">
    <property type="entry name" value="NAD(P)-binding Rossmann-like Domain"/>
    <property type="match status" value="2"/>
</dbReference>